<protein>
    <submittedName>
        <fullName evidence="1">Uncharacterized protein</fullName>
    </submittedName>
</protein>
<gene>
    <name evidence="1" type="ORF">SAMN02744040_00749</name>
</gene>
<reference evidence="2" key="1">
    <citation type="submission" date="2016-11" db="EMBL/GenBank/DDBJ databases">
        <authorList>
            <person name="Varghese N."/>
            <person name="Submissions S."/>
        </authorList>
    </citation>
    <scope>NUCLEOTIDE SEQUENCE [LARGE SCALE GENOMIC DNA]</scope>
    <source>
        <strain evidence="2">DSM 15285</strain>
    </source>
</reference>
<accession>A0A1M5Q1B1</accession>
<dbReference type="AlphaFoldDB" id="A0A1M5Q1B1"/>
<evidence type="ECO:0000313" key="1">
    <source>
        <dbReference type="EMBL" id="SHH08067.1"/>
    </source>
</evidence>
<dbReference type="Proteomes" id="UP000242520">
    <property type="component" value="Unassembled WGS sequence"/>
</dbReference>
<evidence type="ECO:0000313" key="2">
    <source>
        <dbReference type="Proteomes" id="UP000242520"/>
    </source>
</evidence>
<sequence length="56" mass="6702">MNCEKDNIEYDEFYKFGNTKVYIIGPKLNLEEVNEVLYDFHRVGWEIIEELLSEGD</sequence>
<organism evidence="1 2">
    <name type="scientific">Tepidibacter thalassicus DSM 15285</name>
    <dbReference type="NCBI Taxonomy" id="1123350"/>
    <lineage>
        <taxon>Bacteria</taxon>
        <taxon>Bacillati</taxon>
        <taxon>Bacillota</taxon>
        <taxon>Clostridia</taxon>
        <taxon>Peptostreptococcales</taxon>
        <taxon>Peptostreptococcaceae</taxon>
        <taxon>Tepidibacter</taxon>
    </lineage>
</organism>
<dbReference type="EMBL" id="FQXH01000007">
    <property type="protein sequence ID" value="SHH08067.1"/>
    <property type="molecule type" value="Genomic_DNA"/>
</dbReference>
<proteinExistence type="predicted"/>
<keyword evidence="2" id="KW-1185">Reference proteome</keyword>
<name>A0A1M5Q1B1_9FIRM</name>
<dbReference type="STRING" id="1123350.SAMN02744040_00749"/>
<dbReference type="RefSeq" id="WP_178137447.1">
    <property type="nucleotide sequence ID" value="NZ_FQXH01000007.1"/>
</dbReference>